<comment type="caution">
    <text evidence="1">The sequence shown here is derived from an EMBL/GenBank/DDBJ whole genome shotgun (WGS) entry which is preliminary data.</text>
</comment>
<dbReference type="InterPro" id="IPR010985">
    <property type="entry name" value="Ribbon_hlx_hlx"/>
</dbReference>
<reference evidence="2" key="1">
    <citation type="journal article" date="2019" name="Int. J. Syst. Evol. Microbiol.">
        <title>The Global Catalogue of Microorganisms (GCM) 10K type strain sequencing project: providing services to taxonomists for standard genome sequencing and annotation.</title>
        <authorList>
            <consortium name="The Broad Institute Genomics Platform"/>
            <consortium name="The Broad Institute Genome Sequencing Center for Infectious Disease"/>
            <person name="Wu L."/>
            <person name="Ma J."/>
        </authorList>
    </citation>
    <scope>NUCLEOTIDE SEQUENCE [LARGE SCALE GENOMIC DNA]</scope>
    <source>
        <strain evidence="2">KCTC 42087</strain>
    </source>
</reference>
<dbReference type="Gene3D" id="1.10.1220.10">
    <property type="entry name" value="Met repressor-like"/>
    <property type="match status" value="1"/>
</dbReference>
<gene>
    <name evidence="1" type="ORF">ACFPZN_05610</name>
</gene>
<proteinExistence type="predicted"/>
<dbReference type="InterPro" id="IPR013321">
    <property type="entry name" value="Arc_rbn_hlx_hlx"/>
</dbReference>
<evidence type="ECO:0000313" key="1">
    <source>
        <dbReference type="EMBL" id="MFC5745084.1"/>
    </source>
</evidence>
<dbReference type="EMBL" id="JBHSON010000006">
    <property type="protein sequence ID" value="MFC5745084.1"/>
    <property type="molecule type" value="Genomic_DNA"/>
</dbReference>
<dbReference type="Proteomes" id="UP001596074">
    <property type="component" value="Unassembled WGS sequence"/>
</dbReference>
<sequence length="69" mass="7594">MTTRSVRIPDDIDALLIKAAQEEHISVNAAVVQAVEEWARMRGHRARVRAVTAQVMAEDAALLDRLADA</sequence>
<dbReference type="SUPFAM" id="SSF47598">
    <property type="entry name" value="Ribbon-helix-helix"/>
    <property type="match status" value="1"/>
</dbReference>
<evidence type="ECO:0000313" key="2">
    <source>
        <dbReference type="Proteomes" id="UP001596074"/>
    </source>
</evidence>
<organism evidence="1 2">
    <name type="scientific">Actinomadura rugatobispora</name>
    <dbReference type="NCBI Taxonomy" id="1994"/>
    <lineage>
        <taxon>Bacteria</taxon>
        <taxon>Bacillati</taxon>
        <taxon>Actinomycetota</taxon>
        <taxon>Actinomycetes</taxon>
        <taxon>Streptosporangiales</taxon>
        <taxon>Thermomonosporaceae</taxon>
        <taxon>Actinomadura</taxon>
    </lineage>
</organism>
<keyword evidence="2" id="KW-1185">Reference proteome</keyword>
<accession>A0ABW0ZP61</accession>
<protein>
    <recommendedName>
        <fullName evidence="3">Toxin-antitoxin system HicB family antitoxin</fullName>
    </recommendedName>
</protein>
<dbReference type="RefSeq" id="WP_378280709.1">
    <property type="nucleotide sequence ID" value="NZ_JBHSON010000006.1"/>
</dbReference>
<evidence type="ECO:0008006" key="3">
    <source>
        <dbReference type="Google" id="ProtNLM"/>
    </source>
</evidence>
<name>A0ABW0ZP61_9ACTN</name>